<dbReference type="STRING" id="1577474.GA0111570_10246"/>
<keyword evidence="3" id="KW-1185">Reference proteome</keyword>
<name>A0A1G6GE62_9ACTN</name>
<dbReference type="Proteomes" id="UP000199086">
    <property type="component" value="Unassembled WGS sequence"/>
</dbReference>
<organism evidence="2 3">
    <name type="scientific">Raineyella antarctica</name>
    <dbReference type="NCBI Taxonomy" id="1577474"/>
    <lineage>
        <taxon>Bacteria</taxon>
        <taxon>Bacillati</taxon>
        <taxon>Actinomycetota</taxon>
        <taxon>Actinomycetes</taxon>
        <taxon>Propionibacteriales</taxon>
        <taxon>Propionibacteriaceae</taxon>
        <taxon>Raineyella</taxon>
    </lineage>
</organism>
<evidence type="ECO:0000313" key="3">
    <source>
        <dbReference type="Proteomes" id="UP000199086"/>
    </source>
</evidence>
<protein>
    <submittedName>
        <fullName evidence="2">Uncharacterized protein</fullName>
    </submittedName>
</protein>
<accession>A0A1G6GE62</accession>
<gene>
    <name evidence="2" type="ORF">GA0111570_10246</name>
</gene>
<dbReference type="EMBL" id="FMYF01000002">
    <property type="protein sequence ID" value="SDB80260.1"/>
    <property type="molecule type" value="Genomic_DNA"/>
</dbReference>
<dbReference type="AlphaFoldDB" id="A0A1G6GE62"/>
<evidence type="ECO:0000256" key="1">
    <source>
        <dbReference type="SAM" id="Phobius"/>
    </source>
</evidence>
<keyword evidence="1" id="KW-0812">Transmembrane</keyword>
<feature type="transmembrane region" description="Helical" evidence="1">
    <location>
        <begin position="12"/>
        <end position="33"/>
    </location>
</feature>
<keyword evidence="1" id="KW-0472">Membrane</keyword>
<evidence type="ECO:0000313" key="2">
    <source>
        <dbReference type="EMBL" id="SDB80260.1"/>
    </source>
</evidence>
<reference evidence="2 3" key="1">
    <citation type="submission" date="2016-06" db="EMBL/GenBank/DDBJ databases">
        <authorList>
            <person name="Olsen C.W."/>
            <person name="Carey S."/>
            <person name="Hinshaw L."/>
            <person name="Karasin A.I."/>
        </authorList>
    </citation>
    <scope>NUCLEOTIDE SEQUENCE [LARGE SCALE GENOMIC DNA]</scope>
    <source>
        <strain evidence="2 3">LZ-22</strain>
    </source>
</reference>
<sequence length="43" mass="4771">MVPTYTVRVATFYSALLIGICVLVGVLALYLVVRLIMDQQGRN</sequence>
<keyword evidence="1" id="KW-1133">Transmembrane helix</keyword>
<proteinExistence type="predicted"/>